<protein>
    <submittedName>
        <fullName evidence="6">Putative oar protein</fullName>
    </submittedName>
</protein>
<accession>C1F5H5</accession>
<evidence type="ECO:0000256" key="2">
    <source>
        <dbReference type="ARBA" id="ARBA00023136"/>
    </source>
</evidence>
<feature type="chain" id="PRO_5002907161" evidence="4">
    <location>
        <begin position="33"/>
        <end position="1200"/>
    </location>
</feature>
<dbReference type="InterPro" id="IPR057601">
    <property type="entry name" value="Oar-like_b-barrel"/>
</dbReference>
<dbReference type="InParanoid" id="C1F5H5"/>
<dbReference type="InterPro" id="IPR008969">
    <property type="entry name" value="CarboxyPept-like_regulatory"/>
</dbReference>
<dbReference type="Pfam" id="PF13620">
    <property type="entry name" value="CarboxypepD_reg"/>
    <property type="match status" value="1"/>
</dbReference>
<keyword evidence="4" id="KW-0732">Signal</keyword>
<comment type="subcellular location">
    <subcellularLocation>
        <location evidence="1">Cell outer membrane</location>
    </subcellularLocation>
</comment>
<dbReference type="AlphaFoldDB" id="C1F5H5"/>
<dbReference type="Gene3D" id="2.60.40.1120">
    <property type="entry name" value="Carboxypeptidase-like, regulatory domain"/>
    <property type="match status" value="1"/>
</dbReference>
<evidence type="ECO:0000313" key="7">
    <source>
        <dbReference type="Proteomes" id="UP000002207"/>
    </source>
</evidence>
<dbReference type="KEGG" id="aca:ACP_1350"/>
<organism evidence="6 7">
    <name type="scientific">Acidobacterium capsulatum (strain ATCC 51196 / DSM 11244 / BCRC 80197 / JCM 7670 / NBRC 15755 / NCIMB 13165 / 161)</name>
    <dbReference type="NCBI Taxonomy" id="240015"/>
    <lineage>
        <taxon>Bacteria</taxon>
        <taxon>Pseudomonadati</taxon>
        <taxon>Acidobacteriota</taxon>
        <taxon>Terriglobia</taxon>
        <taxon>Terriglobales</taxon>
        <taxon>Acidobacteriaceae</taxon>
        <taxon>Acidobacterium</taxon>
    </lineage>
</organism>
<evidence type="ECO:0000256" key="1">
    <source>
        <dbReference type="ARBA" id="ARBA00004442"/>
    </source>
</evidence>
<evidence type="ECO:0000256" key="3">
    <source>
        <dbReference type="ARBA" id="ARBA00023237"/>
    </source>
</evidence>
<proteinExistence type="predicted"/>
<dbReference type="Pfam" id="PF25183">
    <property type="entry name" value="OMP_b-brl_4"/>
    <property type="match status" value="1"/>
</dbReference>
<evidence type="ECO:0000259" key="5">
    <source>
        <dbReference type="Pfam" id="PF25183"/>
    </source>
</evidence>
<dbReference type="SUPFAM" id="SSF49464">
    <property type="entry name" value="Carboxypeptidase regulatory domain-like"/>
    <property type="match status" value="1"/>
</dbReference>
<dbReference type="Proteomes" id="UP000002207">
    <property type="component" value="Chromosome"/>
</dbReference>
<evidence type="ECO:0000256" key="4">
    <source>
        <dbReference type="SAM" id="SignalP"/>
    </source>
</evidence>
<keyword evidence="7" id="KW-1185">Reference proteome</keyword>
<dbReference type="GO" id="GO:0009279">
    <property type="term" value="C:cell outer membrane"/>
    <property type="evidence" value="ECO:0007669"/>
    <property type="project" value="UniProtKB-SubCell"/>
</dbReference>
<name>C1F5H5_ACIC5</name>
<dbReference type="PROSITE" id="PS51257">
    <property type="entry name" value="PROKAR_LIPOPROTEIN"/>
    <property type="match status" value="1"/>
</dbReference>
<dbReference type="SUPFAM" id="SSF56935">
    <property type="entry name" value="Porins"/>
    <property type="match status" value="1"/>
</dbReference>
<dbReference type="HOGENOM" id="CLU_006298_0_0_0"/>
<sequence>MIELRRGRSVARLALCAALGLFVSIGCLPAHAQNAQGTIVGHVQDPTGAVVPHAKVTVKETSTGVVRTVYTNATGDYYVPDLNPGPYSITVTAPGFSSQQSSGLTLEVDQTLRDNFKLQMGNVSSTVHVSDTTQMLNTDDSTVGQVLHGKMIEQLPISGRDFTNLMLTDIGTNITPGGSGTDWSYHGLDTEYMEVSVDGAQAQSTNYTIDGVEDADYFFSVPINIPNELAVQEFKMENGMYGAQYGTGVAQVNVAVKSGQNRFHGAAYESLQANWMQPDNLYVKAQNELTGSNTPLSTPYHQNQFGGTISGPLWIPHVYNGKNKTFFFLSYDEGLYKATNSPDNVFSPTAAELKGDFSAWPFPIYNPATTVPNPAYNPNDPVGPNNSPVIRQAFPNNQIPQSMINPIATQLAAYFDNPNVPNCGESAHILTGCQNYSANTFTKKTTGVGTGRIDQYFGSNDHVFLTVNIGNLSQTNTSIHFGQGGTTYARPKLFGATWTHVFNANTLNQATLGYDRDHFFTGPTTAYGPNLSAQVGFQNTNTNPVTFDLPNVCLTFYYCIGGGEPTTYVDNIYQGVDTVSMTRGRQTFNFGIDFRRVNLFELDNYGGTGSLNFNGQYTASVPSDAGNQLASNGSYSSTAPYEGNAVADFVLGDPNSANGPPPLGTDNYFLWGSNWNLFFQDDFRVTPNLTLNMGLRWERPPNFHSSDNSGYAFSTANGGQLIWANCNFVKPILAAGGNPNYLGCGASNTLVPIDNKDFAPRFGFAYRPPDIAKLVVRGGFGIFYGSYNRYYDGTQYDKNSLYNLAAAPYTSTTGQETQSTAYLSNLWSAPITANQSFSLPAWQFPYNQVNWPTNHTPYDEQWNLDTQYSLTQTLLLDVGYVGDHGLRQPSQDILGAATPPTVAGDVCNNLVDASQATGSNANCASDPNFQPIDTRQPYPNLPPYLYGNRNGFQSTYNALQVQLIERMTHGLSYHVNYTYSKTMDLTSGINLVNGEPGLIQDPQHPYREYGLAASDQTHRLVATYAYEVPAFFHKGFLNLLTAGWTTSGVYQLASGFPFAVNGGEPSDQMAQYYASRILANSTFHRKAGFQSSLGSWFDTSEYSTPALGTYGNTNKSPERTPFFTNLDASFGKTTNLPGGQSLLIRAEIFNLGSTWHSSTSKIFPDSTVTDTNFGSLVNAQYGAVSLWNPRTLQLTAQYSF</sequence>
<keyword evidence="2" id="KW-0472">Membrane</keyword>
<dbReference type="eggNOG" id="COG3485">
    <property type="taxonomic scope" value="Bacteria"/>
</dbReference>
<dbReference type="InterPro" id="IPR036942">
    <property type="entry name" value="Beta-barrel_TonB_sf"/>
</dbReference>
<reference evidence="6 7" key="1">
    <citation type="journal article" date="2009" name="Appl. Environ. Microbiol.">
        <title>Three genomes from the phylum Acidobacteria provide insight into the lifestyles of these microorganisms in soils.</title>
        <authorList>
            <person name="Ward N.L."/>
            <person name="Challacombe J.F."/>
            <person name="Janssen P.H."/>
            <person name="Henrissat B."/>
            <person name="Coutinho P.M."/>
            <person name="Wu M."/>
            <person name="Xie G."/>
            <person name="Haft D.H."/>
            <person name="Sait M."/>
            <person name="Badger J."/>
            <person name="Barabote R.D."/>
            <person name="Bradley B."/>
            <person name="Brettin T.S."/>
            <person name="Brinkac L.M."/>
            <person name="Bruce D."/>
            <person name="Creasy T."/>
            <person name="Daugherty S.C."/>
            <person name="Davidsen T.M."/>
            <person name="DeBoy R.T."/>
            <person name="Detter J.C."/>
            <person name="Dodson R.J."/>
            <person name="Durkin A.S."/>
            <person name="Ganapathy A."/>
            <person name="Gwinn-Giglio M."/>
            <person name="Han C.S."/>
            <person name="Khouri H."/>
            <person name="Kiss H."/>
            <person name="Kothari S.P."/>
            <person name="Madupu R."/>
            <person name="Nelson K.E."/>
            <person name="Nelson W.C."/>
            <person name="Paulsen I."/>
            <person name="Penn K."/>
            <person name="Ren Q."/>
            <person name="Rosovitz M.J."/>
            <person name="Selengut J.D."/>
            <person name="Shrivastava S."/>
            <person name="Sullivan S.A."/>
            <person name="Tapia R."/>
            <person name="Thompson L.S."/>
            <person name="Watkins K.L."/>
            <person name="Yang Q."/>
            <person name="Yu C."/>
            <person name="Zafar N."/>
            <person name="Zhou L."/>
            <person name="Kuske C.R."/>
        </authorList>
    </citation>
    <scope>NUCLEOTIDE SEQUENCE [LARGE SCALE GENOMIC DNA]</scope>
    <source>
        <strain evidence="7">ATCC 51196 / DSM 11244 / BCRC 80197 / JCM 7670 / NBRC 15755 / NCIMB 13165 / 161</strain>
    </source>
</reference>
<dbReference type="EMBL" id="CP001472">
    <property type="protein sequence ID" value="ACO32524.1"/>
    <property type="molecule type" value="Genomic_DNA"/>
</dbReference>
<keyword evidence="3" id="KW-0998">Cell outer membrane</keyword>
<gene>
    <name evidence="6" type="ordered locus">ACP_1350</name>
</gene>
<dbReference type="Gene3D" id="2.40.170.20">
    <property type="entry name" value="TonB-dependent receptor, beta-barrel domain"/>
    <property type="match status" value="1"/>
</dbReference>
<feature type="signal peptide" evidence="4">
    <location>
        <begin position="1"/>
        <end position="32"/>
    </location>
</feature>
<feature type="domain" description="TonB-dependent transporter Oar-like beta-barrel" evidence="5">
    <location>
        <begin position="256"/>
        <end position="1193"/>
    </location>
</feature>
<dbReference type="STRING" id="240015.ACP_1350"/>
<dbReference type="RefSeq" id="WP_015896488.1">
    <property type="nucleotide sequence ID" value="NC_012483.1"/>
</dbReference>
<evidence type="ECO:0000313" key="6">
    <source>
        <dbReference type="EMBL" id="ACO32524.1"/>
    </source>
</evidence>